<evidence type="ECO:0000313" key="2">
    <source>
        <dbReference type="EMBL" id="AJF96796.1"/>
    </source>
</evidence>
<dbReference type="EMBL" id="KP136319">
    <property type="protein sequence ID" value="AJF96796.1"/>
    <property type="molecule type" value="Genomic_DNA"/>
</dbReference>
<feature type="region of interest" description="Disordered" evidence="1">
    <location>
        <begin position="136"/>
        <end position="168"/>
    </location>
</feature>
<sequence length="175" mass="18875">MGGQCPFCSPPTTHSPAVFFCRVASGQTVLSASLGVPGEVRRRTAHNVRRYRRAVEARLGRKDALLREHEAAIEHDGHDKAQYDDAVDPGRRARRLGTQLRHLFLLFVGLCTVFSLSQGRGACLVSFALLGAAVSGRDPTDPSDGAPFLSSLSEDKSAGRPKGPTPFGHHAPFLF</sequence>
<dbReference type="RefSeq" id="YP_009119031.1">
    <property type="nucleotide sequence ID" value="NC_026440.1"/>
</dbReference>
<organism evidence="2 3">
    <name type="scientific">Pandoravirus inopinatum</name>
    <dbReference type="NCBI Taxonomy" id="1605721"/>
    <lineage>
        <taxon>Viruses</taxon>
        <taxon>Pandoravirus</taxon>
    </lineage>
</organism>
<dbReference type="Proteomes" id="UP000202511">
    <property type="component" value="Segment"/>
</dbReference>
<protein>
    <submittedName>
        <fullName evidence="2">Uncharacterized protein</fullName>
    </submittedName>
</protein>
<dbReference type="GeneID" id="23461713"/>
<name>A0A0B5J7R2_9VIRU</name>
<dbReference type="KEGG" id="vg:23461713"/>
<evidence type="ECO:0000313" key="3">
    <source>
        <dbReference type="Proteomes" id="UP000202511"/>
    </source>
</evidence>
<evidence type="ECO:0000256" key="1">
    <source>
        <dbReference type="SAM" id="MobiDB-lite"/>
    </source>
</evidence>
<proteinExistence type="predicted"/>
<reference evidence="2 3" key="1">
    <citation type="journal article" date="2015" name="Parasitol. Res.">
        <title>Viruses in close associations with free-living amoebae.</title>
        <authorList>
            <person name="Scheid P."/>
        </authorList>
    </citation>
    <scope>NUCLEOTIDE SEQUENCE [LARGE SCALE GENOMIC DNA]</scope>
    <source>
        <strain evidence="2">KlaHel</strain>
    </source>
</reference>
<accession>A0A0B5J7R2</accession>